<name>A0A7Y9EIN5_9ACTN</name>
<evidence type="ECO:0000256" key="1">
    <source>
        <dbReference type="SAM" id="MobiDB-lite"/>
    </source>
</evidence>
<accession>A0A7Y9EIN5</accession>
<keyword evidence="3" id="KW-1185">Reference proteome</keyword>
<reference evidence="2 3" key="1">
    <citation type="submission" date="2020-07" db="EMBL/GenBank/DDBJ databases">
        <title>Sequencing the genomes of 1000 actinobacteria strains.</title>
        <authorList>
            <person name="Klenk H.-P."/>
        </authorList>
    </citation>
    <scope>NUCLEOTIDE SEQUENCE [LARGE SCALE GENOMIC DNA]</scope>
    <source>
        <strain evidence="2 3">DSM 40398</strain>
    </source>
</reference>
<sequence>MSESQAESERRLKLLAKSDRIYTAALDAGKSPEEAAEEAEAVLPEK</sequence>
<dbReference type="Proteomes" id="UP000529783">
    <property type="component" value="Unassembled WGS sequence"/>
</dbReference>
<proteinExistence type="predicted"/>
<feature type="region of interest" description="Disordered" evidence="1">
    <location>
        <begin position="27"/>
        <end position="46"/>
    </location>
</feature>
<dbReference type="EMBL" id="JACCBA010000001">
    <property type="protein sequence ID" value="NYD47900.1"/>
    <property type="molecule type" value="Genomic_DNA"/>
</dbReference>
<organism evidence="2 3">
    <name type="scientific">Actinomadura luteofluorescens</name>
    <dbReference type="NCBI Taxonomy" id="46163"/>
    <lineage>
        <taxon>Bacteria</taxon>
        <taxon>Bacillati</taxon>
        <taxon>Actinomycetota</taxon>
        <taxon>Actinomycetes</taxon>
        <taxon>Streptosporangiales</taxon>
        <taxon>Thermomonosporaceae</taxon>
        <taxon>Actinomadura</taxon>
    </lineage>
</organism>
<dbReference type="RefSeq" id="WP_179844904.1">
    <property type="nucleotide sequence ID" value="NZ_JACCBA010000001.1"/>
</dbReference>
<evidence type="ECO:0000313" key="2">
    <source>
        <dbReference type="EMBL" id="NYD47900.1"/>
    </source>
</evidence>
<comment type="caution">
    <text evidence="2">The sequence shown here is derived from an EMBL/GenBank/DDBJ whole genome shotgun (WGS) entry which is preliminary data.</text>
</comment>
<evidence type="ECO:0000313" key="3">
    <source>
        <dbReference type="Proteomes" id="UP000529783"/>
    </source>
</evidence>
<gene>
    <name evidence="2" type="ORF">BJY14_003883</name>
</gene>
<protein>
    <submittedName>
        <fullName evidence="2">Uncharacterized protein</fullName>
    </submittedName>
</protein>
<dbReference type="AlphaFoldDB" id="A0A7Y9EIN5"/>